<organism evidence="3 4">
    <name type="scientific">Carboxylicivirga sediminis</name>
    <dbReference type="NCBI Taxonomy" id="2006564"/>
    <lineage>
        <taxon>Bacteria</taxon>
        <taxon>Pseudomonadati</taxon>
        <taxon>Bacteroidota</taxon>
        <taxon>Bacteroidia</taxon>
        <taxon>Marinilabiliales</taxon>
        <taxon>Marinilabiliaceae</taxon>
        <taxon>Carboxylicivirga</taxon>
    </lineage>
</organism>
<dbReference type="InterPro" id="IPR041527">
    <property type="entry name" value="YhcG_N"/>
</dbReference>
<feature type="domain" description="YhcG PDDEXK nuclease" evidence="1">
    <location>
        <begin position="176"/>
        <end position="329"/>
    </location>
</feature>
<dbReference type="Proteomes" id="UP000679220">
    <property type="component" value="Unassembled WGS sequence"/>
</dbReference>
<dbReference type="InterPro" id="IPR009362">
    <property type="entry name" value="YhcG_C"/>
</dbReference>
<proteinExistence type="predicted"/>
<dbReference type="InterPro" id="IPR053148">
    <property type="entry name" value="PD-DEXK-like_domain"/>
</dbReference>
<dbReference type="Pfam" id="PF06250">
    <property type="entry name" value="YhcG_C"/>
    <property type="match status" value="1"/>
</dbReference>
<feature type="domain" description="YhcG N-terminal" evidence="2">
    <location>
        <begin position="18"/>
        <end position="154"/>
    </location>
</feature>
<dbReference type="RefSeq" id="WP_212193416.1">
    <property type="nucleotide sequence ID" value="NZ_JAGTAR010000082.1"/>
</dbReference>
<accession>A0A941J0Y0</accession>
<gene>
    <name evidence="3" type="ORF">KDU71_22675</name>
</gene>
<dbReference type="PANTHER" id="PTHR30547:SF0">
    <property type="entry name" value="BLR8175 PROTEIN"/>
    <property type="match status" value="1"/>
</dbReference>
<comment type="caution">
    <text evidence="3">The sequence shown here is derived from an EMBL/GenBank/DDBJ whole genome shotgun (WGS) entry which is preliminary data.</text>
</comment>
<dbReference type="GO" id="GO:0003676">
    <property type="term" value="F:nucleic acid binding"/>
    <property type="evidence" value="ECO:0007669"/>
    <property type="project" value="InterPro"/>
</dbReference>
<dbReference type="AlphaFoldDB" id="A0A941J0Y0"/>
<evidence type="ECO:0000313" key="3">
    <source>
        <dbReference type="EMBL" id="MBR8538393.1"/>
    </source>
</evidence>
<sequence length="348" mass="40239">MTVKKRYDSEYIEWLGGLKQRIKGTQIKAALSANKEIIELYWEIGKELYEKQENQGWGNSVVDNLERDLISEFPDLKGFSRRNLFYMKGFYSFYKSDFKKVQQLVAQIPWGHNILIVSKSKTIEESIFYLTETIENSWSRSILDMQIGTDLYSRQGKAITNFKNTLPNPDSDLANQTLKDPYLFDFLTLKRNADERSIEDQLTKHITQFLLELGTGFAFIGRQYKLEVGDKDFYIDLLFYHTKLRCYVVVELKAKNFKPEYAGKLSFYLSAIDDKLKTESDNPTIGIVLCQEKNKIEAEYALRGISQPIGVAEYQLSRAIPDNIKSDLPTIEEIEKELATTINISNAE</sequence>
<reference evidence="3" key="2">
    <citation type="submission" date="2021-04" db="EMBL/GenBank/DDBJ databases">
        <authorList>
            <person name="Zhang T."/>
            <person name="Zhang Y."/>
            <person name="Lu D."/>
            <person name="Zuo D."/>
            <person name="Du Z."/>
        </authorList>
    </citation>
    <scope>NUCLEOTIDE SEQUENCE</scope>
    <source>
        <strain evidence="3">JR1</strain>
    </source>
</reference>
<dbReference type="PANTHER" id="PTHR30547">
    <property type="entry name" value="UNCHARACTERIZED PROTEIN YHCG-RELATED"/>
    <property type="match status" value="1"/>
</dbReference>
<reference evidence="3" key="1">
    <citation type="journal article" date="2018" name="Int. J. Syst. Evol. Microbiol.">
        <title>Carboxylicivirga sediminis sp. nov., isolated from coastal sediment.</title>
        <authorList>
            <person name="Wang F.Q."/>
            <person name="Ren L.H."/>
            <person name="Zou R.J."/>
            <person name="Sun Y.Z."/>
            <person name="Liu X.J."/>
            <person name="Jiang F."/>
            <person name="Liu L.J."/>
        </authorList>
    </citation>
    <scope>NUCLEOTIDE SEQUENCE</scope>
    <source>
        <strain evidence="3">JR1</strain>
    </source>
</reference>
<dbReference type="Pfam" id="PF17761">
    <property type="entry name" value="DUF1016_N"/>
    <property type="match status" value="1"/>
</dbReference>
<evidence type="ECO:0000259" key="1">
    <source>
        <dbReference type="Pfam" id="PF06250"/>
    </source>
</evidence>
<evidence type="ECO:0000259" key="2">
    <source>
        <dbReference type="Pfam" id="PF17761"/>
    </source>
</evidence>
<dbReference type="InterPro" id="IPR011856">
    <property type="entry name" value="tRNA_endonuc-like_dom_sf"/>
</dbReference>
<evidence type="ECO:0000313" key="4">
    <source>
        <dbReference type="Proteomes" id="UP000679220"/>
    </source>
</evidence>
<dbReference type="Gene3D" id="3.40.1350.10">
    <property type="match status" value="1"/>
</dbReference>
<keyword evidence="4" id="KW-1185">Reference proteome</keyword>
<dbReference type="EMBL" id="JAGTAR010000082">
    <property type="protein sequence ID" value="MBR8538393.1"/>
    <property type="molecule type" value="Genomic_DNA"/>
</dbReference>
<protein>
    <submittedName>
        <fullName evidence="3">DUF1016 family protein</fullName>
    </submittedName>
</protein>
<name>A0A941J0Y0_9BACT</name>